<evidence type="ECO:0000313" key="2">
    <source>
        <dbReference type="EMBL" id="CAG5099145.1"/>
    </source>
</evidence>
<evidence type="ECO:0000256" key="1">
    <source>
        <dbReference type="SAM" id="Phobius"/>
    </source>
</evidence>
<keyword evidence="1" id="KW-0472">Membrane</keyword>
<feature type="transmembrane region" description="Helical" evidence="1">
    <location>
        <begin position="86"/>
        <end position="104"/>
    </location>
</feature>
<gene>
    <name evidence="2" type="ORF">OKIOD_LOCUS7850</name>
</gene>
<keyword evidence="1" id="KW-1133">Transmembrane helix</keyword>
<keyword evidence="1" id="KW-0812">Transmembrane</keyword>
<name>A0ABN7SFM2_OIKDI</name>
<reference evidence="2 3" key="1">
    <citation type="submission" date="2021-04" db="EMBL/GenBank/DDBJ databases">
        <authorList>
            <person name="Bliznina A."/>
        </authorList>
    </citation>
    <scope>NUCLEOTIDE SEQUENCE [LARGE SCALE GENOMIC DNA]</scope>
</reference>
<dbReference type="Proteomes" id="UP001158576">
    <property type="component" value="Chromosome XSR"/>
</dbReference>
<proteinExistence type="predicted"/>
<protein>
    <submittedName>
        <fullName evidence="2">Oidioi.mRNA.OKI2018_I69.XSR.g16292.t1.cds</fullName>
    </submittedName>
</protein>
<keyword evidence="3" id="KW-1185">Reference proteome</keyword>
<organism evidence="2 3">
    <name type="scientific">Oikopleura dioica</name>
    <name type="common">Tunicate</name>
    <dbReference type="NCBI Taxonomy" id="34765"/>
    <lineage>
        <taxon>Eukaryota</taxon>
        <taxon>Metazoa</taxon>
        <taxon>Chordata</taxon>
        <taxon>Tunicata</taxon>
        <taxon>Appendicularia</taxon>
        <taxon>Copelata</taxon>
        <taxon>Oikopleuridae</taxon>
        <taxon>Oikopleura</taxon>
    </lineage>
</organism>
<sequence length="109" mass="12463">MSEERKIMLNTPPEKLSLDDSNFFNNRMNDYREEMGLIDAIHEEASDLDTTVLHEAGPAGRNVLDHLAEFNRKLESVEKSSKRISLISNLSLLISLSTLAFFVYKQQHP</sequence>
<accession>A0ABN7SFM2</accession>
<evidence type="ECO:0000313" key="3">
    <source>
        <dbReference type="Proteomes" id="UP001158576"/>
    </source>
</evidence>
<dbReference type="EMBL" id="OU015569">
    <property type="protein sequence ID" value="CAG5099145.1"/>
    <property type="molecule type" value="Genomic_DNA"/>
</dbReference>